<evidence type="ECO:0000256" key="1">
    <source>
        <dbReference type="SAM" id="MobiDB-lite"/>
    </source>
</evidence>
<reference evidence="2 3" key="1">
    <citation type="journal article" date="2019" name="Sci. Rep.">
        <title>Orb-weaving spider Araneus ventricosus genome elucidates the spidroin gene catalogue.</title>
        <authorList>
            <person name="Kono N."/>
            <person name="Nakamura H."/>
            <person name="Ohtoshi R."/>
            <person name="Moran D.A.P."/>
            <person name="Shinohara A."/>
            <person name="Yoshida Y."/>
            <person name="Fujiwara M."/>
            <person name="Mori M."/>
            <person name="Tomita M."/>
            <person name="Arakawa K."/>
        </authorList>
    </citation>
    <scope>NUCLEOTIDE SEQUENCE [LARGE SCALE GENOMIC DNA]</scope>
</reference>
<dbReference type="AlphaFoldDB" id="A0A4Y2L2L9"/>
<proteinExistence type="predicted"/>
<keyword evidence="3" id="KW-1185">Reference proteome</keyword>
<name>A0A4Y2L2L9_ARAVE</name>
<feature type="region of interest" description="Disordered" evidence="1">
    <location>
        <begin position="49"/>
        <end position="73"/>
    </location>
</feature>
<protein>
    <submittedName>
        <fullName evidence="2">Uncharacterized protein</fullName>
    </submittedName>
</protein>
<evidence type="ECO:0000313" key="2">
    <source>
        <dbReference type="EMBL" id="GBN08772.1"/>
    </source>
</evidence>
<organism evidence="2 3">
    <name type="scientific">Araneus ventricosus</name>
    <name type="common">Orbweaver spider</name>
    <name type="synonym">Epeira ventricosa</name>
    <dbReference type="NCBI Taxonomy" id="182803"/>
    <lineage>
        <taxon>Eukaryota</taxon>
        <taxon>Metazoa</taxon>
        <taxon>Ecdysozoa</taxon>
        <taxon>Arthropoda</taxon>
        <taxon>Chelicerata</taxon>
        <taxon>Arachnida</taxon>
        <taxon>Araneae</taxon>
        <taxon>Araneomorphae</taxon>
        <taxon>Entelegynae</taxon>
        <taxon>Araneoidea</taxon>
        <taxon>Araneidae</taxon>
        <taxon>Araneus</taxon>
    </lineage>
</organism>
<gene>
    <name evidence="2" type="ORF">AVEN_141861_1</name>
</gene>
<accession>A0A4Y2L2L9</accession>
<dbReference type="EMBL" id="BGPR01005291">
    <property type="protein sequence ID" value="GBN08772.1"/>
    <property type="molecule type" value="Genomic_DNA"/>
</dbReference>
<dbReference type="Proteomes" id="UP000499080">
    <property type="component" value="Unassembled WGS sequence"/>
</dbReference>
<evidence type="ECO:0000313" key="3">
    <source>
        <dbReference type="Proteomes" id="UP000499080"/>
    </source>
</evidence>
<comment type="caution">
    <text evidence="2">The sequence shown here is derived from an EMBL/GenBank/DDBJ whole genome shotgun (WGS) entry which is preliminary data.</text>
</comment>
<sequence>MILCLGCHGRQKRGAFYPNIMRGRRMILCPEAILRGAMETKRYRFSTWKKRNPSTSGASHGRASGQFWGGGKSKKADSVFQKIRQVARVIHDNMRAQFMFRETKADFSGRGACHG</sequence>